<protein>
    <submittedName>
        <fullName evidence="2">Uncharacterized protein</fullName>
    </submittedName>
</protein>
<dbReference type="AlphaFoldDB" id="A0A2D3USC2"/>
<evidence type="ECO:0000313" key="2">
    <source>
        <dbReference type="EMBL" id="CZT20212.1"/>
    </source>
</evidence>
<dbReference type="Proteomes" id="UP000225277">
    <property type="component" value="Unassembled WGS sequence"/>
</dbReference>
<proteinExistence type="predicted"/>
<dbReference type="GeneID" id="35601214"/>
<keyword evidence="3" id="KW-1185">Reference proteome</keyword>
<reference evidence="2 3" key="1">
    <citation type="submission" date="2016-03" db="EMBL/GenBank/DDBJ databases">
        <authorList>
            <person name="Ploux O."/>
        </authorList>
    </citation>
    <scope>NUCLEOTIDE SEQUENCE [LARGE SCALE GENOMIC DNA]</scope>
    <source>
        <strain evidence="2 3">URUG2</strain>
    </source>
</reference>
<evidence type="ECO:0000256" key="1">
    <source>
        <dbReference type="SAM" id="SignalP"/>
    </source>
</evidence>
<name>A0A2D3USC2_9PEZI</name>
<sequence>MHSAALILLFSLAHLTLGTPVASPASELAVAAPKPIATHKLLDFEDGPEPNIFSFLFPELNKIGKKAGLNWQGFIYGGGETDPIIGVKPQSGTHVAAYGLGTGAKGLDGPAILTPLPGYDTFDIDSFYFACVFETAANTPGISVTDSCSVVFKGYKPGSEKVFGTTRTFKRGSGETQDMEKATFDKDELRGLERLEMLLYNDNDVAGSVKATLSALLLDNFGYTLYSKKKV</sequence>
<dbReference type="RefSeq" id="XP_023627101.1">
    <property type="nucleotide sequence ID" value="XM_023771333.1"/>
</dbReference>
<organism evidence="2 3">
    <name type="scientific">Ramularia collo-cygni</name>
    <dbReference type="NCBI Taxonomy" id="112498"/>
    <lineage>
        <taxon>Eukaryota</taxon>
        <taxon>Fungi</taxon>
        <taxon>Dikarya</taxon>
        <taxon>Ascomycota</taxon>
        <taxon>Pezizomycotina</taxon>
        <taxon>Dothideomycetes</taxon>
        <taxon>Dothideomycetidae</taxon>
        <taxon>Mycosphaerellales</taxon>
        <taxon>Mycosphaerellaceae</taxon>
        <taxon>Ramularia</taxon>
    </lineage>
</organism>
<evidence type="ECO:0000313" key="3">
    <source>
        <dbReference type="Proteomes" id="UP000225277"/>
    </source>
</evidence>
<feature type="chain" id="PRO_5013864509" evidence="1">
    <location>
        <begin position="19"/>
        <end position="231"/>
    </location>
</feature>
<gene>
    <name evidence="2" type="ORF">RCC_06069</name>
</gene>
<dbReference type="OrthoDB" id="4820608at2759"/>
<dbReference type="EMBL" id="FJUY01000008">
    <property type="protein sequence ID" value="CZT20212.1"/>
    <property type="molecule type" value="Genomic_DNA"/>
</dbReference>
<keyword evidence="1" id="KW-0732">Signal</keyword>
<feature type="signal peptide" evidence="1">
    <location>
        <begin position="1"/>
        <end position="18"/>
    </location>
</feature>
<accession>A0A2D3USC2</accession>